<protein>
    <submittedName>
        <fullName evidence="9">RagB/SusD family nutrient uptake outer membrane protein</fullName>
    </submittedName>
</protein>
<proteinExistence type="inferred from homology"/>
<sequence length="518" mass="58045">MQFRNITLGALAALLLFATACTDELNIADPNRLSTGQYYENQSQAVAAVDAIYNTLIIDGMYQRMTPIYHDGRGDEISSRSPWPFLTGLSAFTVPGTDGALEIFWAGHYIMISRANQALENIPQIEDVDAQLRERLLGQAYFLRGLAYFNLTNALNNVPLVLTTPNGVESFYPSNEDVTQEMVYAQVKSDLENAINRLPVNYDAVGGPDQGQEGRATKGAAQALLGKVHLYEGDYTAATPLFAAVVNSGEYALAPRYADLFSQDPGIENANPGKIFWADFTTSTSSEFNWGGDPNVNWRQFLALTPTYSVGDFFDFYPTRFLYDEMRKERTVDGKLDPRYHATLLSYEPAEGYTTAYGVDWFERGYGENDYFIKKYTNAANGTDAFSAGFDYHIIRYADVLLMYAESLAQTGDIAAAAGYVQQVRDRANLPDREAEFAAYSLEEFMEQLEHERIMELAIEGVRFYDLKRWGHLQGAELEELRSHDFEFATFTPGEDEFLPIPQTEIDRNPNLVGNSAN</sequence>
<dbReference type="GO" id="GO:0009279">
    <property type="term" value="C:cell outer membrane"/>
    <property type="evidence" value="ECO:0007669"/>
    <property type="project" value="UniProtKB-SubCell"/>
</dbReference>
<feature type="signal peptide" evidence="6">
    <location>
        <begin position="1"/>
        <end position="22"/>
    </location>
</feature>
<accession>A0A4V3XKB4</accession>
<gene>
    <name evidence="9" type="ORF">E4021_15495</name>
</gene>
<comment type="similarity">
    <text evidence="2">Belongs to the SusD family.</text>
</comment>
<evidence type="ECO:0000256" key="4">
    <source>
        <dbReference type="ARBA" id="ARBA00023136"/>
    </source>
</evidence>
<dbReference type="AlphaFoldDB" id="A0A4V3XKB4"/>
<dbReference type="SUPFAM" id="SSF48452">
    <property type="entry name" value="TPR-like"/>
    <property type="match status" value="1"/>
</dbReference>
<evidence type="ECO:0000256" key="5">
    <source>
        <dbReference type="ARBA" id="ARBA00023237"/>
    </source>
</evidence>
<comment type="subcellular location">
    <subcellularLocation>
        <location evidence="1">Cell outer membrane</location>
    </subcellularLocation>
</comment>
<dbReference type="RefSeq" id="WP_136460292.1">
    <property type="nucleotide sequence ID" value="NZ_SRSF01000010.1"/>
</dbReference>
<name>A0A4V3XKB4_9BACT</name>
<keyword evidence="4" id="KW-0472">Membrane</keyword>
<dbReference type="CDD" id="cd08977">
    <property type="entry name" value="SusD"/>
    <property type="match status" value="1"/>
</dbReference>
<feature type="domain" description="RagB/SusD" evidence="7">
    <location>
        <begin position="327"/>
        <end position="515"/>
    </location>
</feature>
<organism evidence="9 10">
    <name type="scientific">Neolewinella litorea</name>
    <dbReference type="NCBI Taxonomy" id="2562452"/>
    <lineage>
        <taxon>Bacteria</taxon>
        <taxon>Pseudomonadati</taxon>
        <taxon>Bacteroidota</taxon>
        <taxon>Saprospiria</taxon>
        <taxon>Saprospirales</taxon>
        <taxon>Lewinellaceae</taxon>
        <taxon>Neolewinella</taxon>
    </lineage>
</organism>
<dbReference type="InterPro" id="IPR033985">
    <property type="entry name" value="SusD-like_N"/>
</dbReference>
<feature type="domain" description="SusD-like N-terminal" evidence="8">
    <location>
        <begin position="97"/>
        <end position="230"/>
    </location>
</feature>
<dbReference type="PROSITE" id="PS51257">
    <property type="entry name" value="PROKAR_LIPOPROTEIN"/>
    <property type="match status" value="1"/>
</dbReference>
<keyword evidence="5" id="KW-0998">Cell outer membrane</keyword>
<evidence type="ECO:0000256" key="6">
    <source>
        <dbReference type="SAM" id="SignalP"/>
    </source>
</evidence>
<evidence type="ECO:0000256" key="3">
    <source>
        <dbReference type="ARBA" id="ARBA00022729"/>
    </source>
</evidence>
<comment type="caution">
    <text evidence="9">The sequence shown here is derived from an EMBL/GenBank/DDBJ whole genome shotgun (WGS) entry which is preliminary data.</text>
</comment>
<evidence type="ECO:0000256" key="1">
    <source>
        <dbReference type="ARBA" id="ARBA00004442"/>
    </source>
</evidence>
<dbReference type="InterPro" id="IPR011990">
    <property type="entry name" value="TPR-like_helical_dom_sf"/>
</dbReference>
<dbReference type="EMBL" id="SRSF01000010">
    <property type="protein sequence ID" value="THH36313.1"/>
    <property type="molecule type" value="Genomic_DNA"/>
</dbReference>
<evidence type="ECO:0000259" key="7">
    <source>
        <dbReference type="Pfam" id="PF07980"/>
    </source>
</evidence>
<keyword evidence="3 6" id="KW-0732">Signal</keyword>
<dbReference type="InterPro" id="IPR012944">
    <property type="entry name" value="SusD_RagB_dom"/>
</dbReference>
<dbReference type="Pfam" id="PF07980">
    <property type="entry name" value="SusD_RagB"/>
    <property type="match status" value="1"/>
</dbReference>
<reference evidence="9 10" key="1">
    <citation type="submission" date="2019-04" db="EMBL/GenBank/DDBJ databases">
        <title>Lewinella litorea sp. nov., isolated from a marine sand.</title>
        <authorList>
            <person name="Yoon J.-H."/>
        </authorList>
    </citation>
    <scope>NUCLEOTIDE SEQUENCE [LARGE SCALE GENOMIC DNA]</scope>
    <source>
        <strain evidence="9 10">HSMS-39</strain>
    </source>
</reference>
<evidence type="ECO:0000256" key="2">
    <source>
        <dbReference type="ARBA" id="ARBA00006275"/>
    </source>
</evidence>
<dbReference type="Pfam" id="PF14322">
    <property type="entry name" value="SusD-like_3"/>
    <property type="match status" value="1"/>
</dbReference>
<dbReference type="Proteomes" id="UP000308528">
    <property type="component" value="Unassembled WGS sequence"/>
</dbReference>
<evidence type="ECO:0000313" key="9">
    <source>
        <dbReference type="EMBL" id="THH36313.1"/>
    </source>
</evidence>
<dbReference type="Gene3D" id="1.25.40.390">
    <property type="match status" value="1"/>
</dbReference>
<keyword evidence="10" id="KW-1185">Reference proteome</keyword>
<dbReference type="OrthoDB" id="5694214at2"/>
<evidence type="ECO:0000313" key="10">
    <source>
        <dbReference type="Proteomes" id="UP000308528"/>
    </source>
</evidence>
<evidence type="ECO:0000259" key="8">
    <source>
        <dbReference type="Pfam" id="PF14322"/>
    </source>
</evidence>
<feature type="chain" id="PRO_5020421191" evidence="6">
    <location>
        <begin position="23"/>
        <end position="518"/>
    </location>
</feature>